<evidence type="ECO:0000313" key="3">
    <source>
        <dbReference type="Proteomes" id="UP000053257"/>
    </source>
</evidence>
<name>A0A0C3S960_PHLG1</name>
<reference evidence="2 3" key="1">
    <citation type="journal article" date="2014" name="PLoS Genet.">
        <title>Analysis of the Phlebiopsis gigantea genome, transcriptome and secretome provides insight into its pioneer colonization strategies of wood.</title>
        <authorList>
            <person name="Hori C."/>
            <person name="Ishida T."/>
            <person name="Igarashi K."/>
            <person name="Samejima M."/>
            <person name="Suzuki H."/>
            <person name="Master E."/>
            <person name="Ferreira P."/>
            <person name="Ruiz-Duenas F.J."/>
            <person name="Held B."/>
            <person name="Canessa P."/>
            <person name="Larrondo L.F."/>
            <person name="Schmoll M."/>
            <person name="Druzhinina I.S."/>
            <person name="Kubicek C.P."/>
            <person name="Gaskell J.A."/>
            <person name="Kersten P."/>
            <person name="St John F."/>
            <person name="Glasner J."/>
            <person name="Sabat G."/>
            <person name="Splinter BonDurant S."/>
            <person name="Syed K."/>
            <person name="Yadav J."/>
            <person name="Mgbeahuruike A.C."/>
            <person name="Kovalchuk A."/>
            <person name="Asiegbu F.O."/>
            <person name="Lackner G."/>
            <person name="Hoffmeister D."/>
            <person name="Rencoret J."/>
            <person name="Gutierrez A."/>
            <person name="Sun H."/>
            <person name="Lindquist E."/>
            <person name="Barry K."/>
            <person name="Riley R."/>
            <person name="Grigoriev I.V."/>
            <person name="Henrissat B."/>
            <person name="Kues U."/>
            <person name="Berka R.M."/>
            <person name="Martinez A.T."/>
            <person name="Covert S.F."/>
            <person name="Blanchette R.A."/>
            <person name="Cullen D."/>
        </authorList>
    </citation>
    <scope>NUCLEOTIDE SEQUENCE [LARGE SCALE GENOMIC DNA]</scope>
    <source>
        <strain evidence="2 3">11061_1 CR5-6</strain>
    </source>
</reference>
<proteinExistence type="predicted"/>
<protein>
    <submittedName>
        <fullName evidence="2">Uncharacterized protein</fullName>
    </submittedName>
</protein>
<keyword evidence="3" id="KW-1185">Reference proteome</keyword>
<dbReference type="EMBL" id="KN840530">
    <property type="protein sequence ID" value="KIP05910.1"/>
    <property type="molecule type" value="Genomic_DNA"/>
</dbReference>
<feature type="region of interest" description="Disordered" evidence="1">
    <location>
        <begin position="73"/>
        <end position="107"/>
    </location>
</feature>
<evidence type="ECO:0000313" key="2">
    <source>
        <dbReference type="EMBL" id="KIP05910.1"/>
    </source>
</evidence>
<organism evidence="2 3">
    <name type="scientific">Phlebiopsis gigantea (strain 11061_1 CR5-6)</name>
    <name type="common">White-rot fungus</name>
    <name type="synonym">Peniophora gigantea</name>
    <dbReference type="NCBI Taxonomy" id="745531"/>
    <lineage>
        <taxon>Eukaryota</taxon>
        <taxon>Fungi</taxon>
        <taxon>Dikarya</taxon>
        <taxon>Basidiomycota</taxon>
        <taxon>Agaricomycotina</taxon>
        <taxon>Agaricomycetes</taxon>
        <taxon>Polyporales</taxon>
        <taxon>Phanerochaetaceae</taxon>
        <taxon>Phlebiopsis</taxon>
    </lineage>
</organism>
<accession>A0A0C3S960</accession>
<dbReference type="HOGENOM" id="CLU_1195263_0_0_1"/>
<gene>
    <name evidence="2" type="ORF">PHLGIDRAFT_480790</name>
</gene>
<dbReference type="AlphaFoldDB" id="A0A0C3S960"/>
<sequence>MASLRSHIVLVHLPNLPGSGCDQCRLPPPAPRHTRPHCLARRARGPTVVPPERLGEGCLADAAVSTSAFHARARAPRRLAGRPPAPSPLLDVPRPRSPCPPGRPSVVDPARCPAGGPSPARCSHISRGEHVVPAPSPSAGALRTGLPRTLGDSPAQRSAHVRAAEHVGPLRRPDEPCPTCLVRTVRCSHQPRTSDAACVRPAGSHLFFPLCPRRVVRPWSPKRCEKSSIAVA</sequence>
<evidence type="ECO:0000256" key="1">
    <source>
        <dbReference type="SAM" id="MobiDB-lite"/>
    </source>
</evidence>
<dbReference type="Proteomes" id="UP000053257">
    <property type="component" value="Unassembled WGS sequence"/>
</dbReference>